<comment type="caution">
    <text evidence="10">The sequence shown here is derived from an EMBL/GenBank/DDBJ whole genome shotgun (WGS) entry which is preliminary data.</text>
</comment>
<dbReference type="SMART" id="SM00382">
    <property type="entry name" value="AAA"/>
    <property type="match status" value="1"/>
</dbReference>
<dbReference type="PANTHER" id="PTHR11669:SF0">
    <property type="entry name" value="PROTEIN STICHEL-LIKE 2"/>
    <property type="match status" value="1"/>
</dbReference>
<comment type="function">
    <text evidence="8">DNA polymerase III is a complex, multichain enzyme responsible for most of the replicative synthesis in bacteria. This DNA polymerase also exhibits 3' to 5' exonuclease activity.</text>
</comment>
<keyword evidence="8 10" id="KW-0808">Transferase</keyword>
<keyword evidence="6 8" id="KW-0239">DNA-directed DNA polymerase</keyword>
<comment type="catalytic activity">
    <reaction evidence="7 8">
        <text>DNA(n) + a 2'-deoxyribonucleoside 5'-triphosphate = DNA(n+1) + diphosphate</text>
        <dbReference type="Rhea" id="RHEA:22508"/>
        <dbReference type="Rhea" id="RHEA-COMP:17339"/>
        <dbReference type="Rhea" id="RHEA-COMP:17340"/>
        <dbReference type="ChEBI" id="CHEBI:33019"/>
        <dbReference type="ChEBI" id="CHEBI:61560"/>
        <dbReference type="ChEBI" id="CHEBI:173112"/>
        <dbReference type="EC" id="2.7.7.7"/>
    </reaction>
</comment>
<dbReference type="EC" id="2.7.7.7" evidence="8"/>
<evidence type="ECO:0000256" key="2">
    <source>
        <dbReference type="ARBA" id="ARBA00022723"/>
    </source>
</evidence>
<evidence type="ECO:0000256" key="3">
    <source>
        <dbReference type="ARBA" id="ARBA00022741"/>
    </source>
</evidence>
<evidence type="ECO:0000256" key="4">
    <source>
        <dbReference type="ARBA" id="ARBA00022833"/>
    </source>
</evidence>
<keyword evidence="8" id="KW-0235">DNA replication</keyword>
<dbReference type="GO" id="GO:0006261">
    <property type="term" value="P:DNA-templated DNA replication"/>
    <property type="evidence" value="ECO:0007669"/>
    <property type="project" value="TreeGrafter"/>
</dbReference>
<dbReference type="CDD" id="cd18137">
    <property type="entry name" value="HLD_clamp_pol_III_gamma_tau"/>
    <property type="match status" value="1"/>
</dbReference>
<dbReference type="Gene3D" id="3.40.50.300">
    <property type="entry name" value="P-loop containing nucleotide triphosphate hydrolases"/>
    <property type="match status" value="1"/>
</dbReference>
<name>A0A9D1LG50_9BACT</name>
<evidence type="ECO:0000313" key="10">
    <source>
        <dbReference type="EMBL" id="HIU38320.1"/>
    </source>
</evidence>
<feature type="domain" description="AAA+ ATPase" evidence="9">
    <location>
        <begin position="38"/>
        <end position="187"/>
    </location>
</feature>
<evidence type="ECO:0000256" key="5">
    <source>
        <dbReference type="ARBA" id="ARBA00022840"/>
    </source>
</evidence>
<sequence>MENYIVSARKYRPATFKTVVGQHALVNTLKNAVISGKLAHSYLFCGQRGVGKTTMARIFAKAINCEHLTADGEPCNECESCRAFNEQRSLNIIELDAASNNSVDDIRQLIDQVLIPPVTGKYRVFIVDEVHMLSPAAFNAFLKTLEEPPAYVIFILATTERQKILPTILSRCQKYDFQRITPADIAEQLKYVADCEGYTAEPEALNVIAQKADGAMRDALSVFDQVAASTMGNITYEATIDNLNILDYDYYFRLTDAFLDGNIEQSLLIYKEVRDHGFDSKIFINGVASHLRELAVSHSPELIPLLETTGETARRYQEQSARCRMGKIYAAMDLCNTCDLNYAMATNKRFLVELTL</sequence>
<dbReference type="SUPFAM" id="SSF48019">
    <property type="entry name" value="post-AAA+ oligomerization domain-like"/>
    <property type="match status" value="1"/>
</dbReference>
<dbReference type="PRINTS" id="PR00300">
    <property type="entry name" value="CLPPROTEASEA"/>
</dbReference>
<dbReference type="InterPro" id="IPR003593">
    <property type="entry name" value="AAA+_ATPase"/>
</dbReference>
<organism evidence="10 11">
    <name type="scientific">Candidatus Limisoma intestinavium</name>
    <dbReference type="NCBI Taxonomy" id="2840856"/>
    <lineage>
        <taxon>Bacteria</taxon>
        <taxon>Pseudomonadati</taxon>
        <taxon>Bacteroidota</taxon>
        <taxon>Bacteroidia</taxon>
        <taxon>Bacteroidales</taxon>
        <taxon>Candidatus Limisoma</taxon>
    </lineage>
</organism>
<reference evidence="10" key="2">
    <citation type="journal article" date="2021" name="PeerJ">
        <title>Extensive microbial diversity within the chicken gut microbiome revealed by metagenomics and culture.</title>
        <authorList>
            <person name="Gilroy R."/>
            <person name="Ravi A."/>
            <person name="Getino M."/>
            <person name="Pursley I."/>
            <person name="Horton D.L."/>
            <person name="Alikhan N.F."/>
            <person name="Baker D."/>
            <person name="Gharbi K."/>
            <person name="Hall N."/>
            <person name="Watson M."/>
            <person name="Adriaenssens E.M."/>
            <person name="Foster-Nyarko E."/>
            <person name="Jarju S."/>
            <person name="Secka A."/>
            <person name="Antonio M."/>
            <person name="Oren A."/>
            <person name="Chaudhuri R.R."/>
            <person name="La Ragione R."/>
            <person name="Hildebrand F."/>
            <person name="Pallen M.J."/>
        </authorList>
    </citation>
    <scope>NUCLEOTIDE SEQUENCE</scope>
    <source>
        <strain evidence="10">17073</strain>
    </source>
</reference>
<dbReference type="InterPro" id="IPR012763">
    <property type="entry name" value="DNA_pol_III_sug/sutau_N"/>
</dbReference>
<dbReference type="InterPro" id="IPR050238">
    <property type="entry name" value="DNA_Rep/Repair_Clamp_Loader"/>
</dbReference>
<dbReference type="InterPro" id="IPR008921">
    <property type="entry name" value="DNA_pol3_clamp-load_cplx_C"/>
</dbReference>
<comment type="subunit">
    <text evidence="8">DNA polymerase III contains a core (composed of alpha, epsilon and theta chains) that associates with a tau subunit. This core dimerizes to form the POLIII' complex. PolIII' associates with the gamma complex (composed of gamma, delta, delta', psi and chi chains) and with the beta chain to form the complete DNA polymerase III complex.</text>
</comment>
<dbReference type="GO" id="GO:0009360">
    <property type="term" value="C:DNA polymerase III complex"/>
    <property type="evidence" value="ECO:0007669"/>
    <property type="project" value="InterPro"/>
</dbReference>
<dbReference type="InterPro" id="IPR027417">
    <property type="entry name" value="P-loop_NTPase"/>
</dbReference>
<dbReference type="Gene3D" id="1.20.272.10">
    <property type="match status" value="1"/>
</dbReference>
<dbReference type="InterPro" id="IPR045085">
    <property type="entry name" value="HLD_clamp_pol_III_gamma_tau"/>
</dbReference>
<dbReference type="EMBL" id="DVMS01000036">
    <property type="protein sequence ID" value="HIU38320.1"/>
    <property type="molecule type" value="Genomic_DNA"/>
</dbReference>
<dbReference type="SUPFAM" id="SSF52540">
    <property type="entry name" value="P-loop containing nucleoside triphosphate hydrolases"/>
    <property type="match status" value="1"/>
</dbReference>
<gene>
    <name evidence="8 10" type="primary">dnaX</name>
    <name evidence="10" type="ORF">IAD18_01475</name>
</gene>
<dbReference type="NCBIfam" id="NF004046">
    <property type="entry name" value="PRK05563.1"/>
    <property type="match status" value="1"/>
</dbReference>
<keyword evidence="5 8" id="KW-0067">ATP-binding</keyword>
<keyword evidence="4" id="KW-0862">Zinc</keyword>
<dbReference type="AlphaFoldDB" id="A0A9D1LG50"/>
<evidence type="ECO:0000256" key="6">
    <source>
        <dbReference type="ARBA" id="ARBA00022932"/>
    </source>
</evidence>
<dbReference type="GO" id="GO:0046872">
    <property type="term" value="F:metal ion binding"/>
    <property type="evidence" value="ECO:0007669"/>
    <property type="project" value="UniProtKB-KW"/>
</dbReference>
<dbReference type="Gene3D" id="1.10.8.60">
    <property type="match status" value="1"/>
</dbReference>
<reference evidence="10" key="1">
    <citation type="submission" date="2020-10" db="EMBL/GenBank/DDBJ databases">
        <authorList>
            <person name="Gilroy R."/>
        </authorList>
    </citation>
    <scope>NUCLEOTIDE SEQUENCE</scope>
    <source>
        <strain evidence="10">17073</strain>
    </source>
</reference>
<dbReference type="GO" id="GO:0003677">
    <property type="term" value="F:DNA binding"/>
    <property type="evidence" value="ECO:0007669"/>
    <property type="project" value="InterPro"/>
</dbReference>
<dbReference type="FunFam" id="1.10.8.60:FF:000013">
    <property type="entry name" value="DNA polymerase III subunit gamma/tau"/>
    <property type="match status" value="1"/>
</dbReference>
<evidence type="ECO:0000313" key="11">
    <source>
        <dbReference type="Proteomes" id="UP000824076"/>
    </source>
</evidence>
<keyword evidence="2" id="KW-0479">Metal-binding</keyword>
<dbReference type="Pfam" id="PF13177">
    <property type="entry name" value="DNA_pol3_delta2"/>
    <property type="match status" value="1"/>
</dbReference>
<evidence type="ECO:0000259" key="9">
    <source>
        <dbReference type="SMART" id="SM00382"/>
    </source>
</evidence>
<dbReference type="CDD" id="cd00009">
    <property type="entry name" value="AAA"/>
    <property type="match status" value="1"/>
</dbReference>
<dbReference type="GO" id="GO:0003887">
    <property type="term" value="F:DNA-directed DNA polymerase activity"/>
    <property type="evidence" value="ECO:0007669"/>
    <property type="project" value="UniProtKB-KW"/>
</dbReference>
<evidence type="ECO:0000256" key="1">
    <source>
        <dbReference type="ARBA" id="ARBA00006360"/>
    </source>
</evidence>
<evidence type="ECO:0000256" key="8">
    <source>
        <dbReference type="RuleBase" id="RU364063"/>
    </source>
</evidence>
<dbReference type="FunFam" id="3.40.50.300:FF:000014">
    <property type="entry name" value="DNA polymerase III subunit gamma/tau"/>
    <property type="match status" value="1"/>
</dbReference>
<dbReference type="Pfam" id="PF22608">
    <property type="entry name" value="DNAX_ATPase_lid"/>
    <property type="match status" value="1"/>
</dbReference>
<accession>A0A9D1LG50</accession>
<keyword evidence="8 10" id="KW-0548">Nucleotidyltransferase</keyword>
<dbReference type="Proteomes" id="UP000824076">
    <property type="component" value="Unassembled WGS sequence"/>
</dbReference>
<dbReference type="GO" id="GO:0005524">
    <property type="term" value="F:ATP binding"/>
    <property type="evidence" value="ECO:0007669"/>
    <property type="project" value="UniProtKB-KW"/>
</dbReference>
<keyword evidence="3 8" id="KW-0547">Nucleotide-binding</keyword>
<dbReference type="NCBIfam" id="TIGR02397">
    <property type="entry name" value="dnaX_nterm"/>
    <property type="match status" value="1"/>
</dbReference>
<evidence type="ECO:0000256" key="7">
    <source>
        <dbReference type="ARBA" id="ARBA00049244"/>
    </source>
</evidence>
<comment type="similarity">
    <text evidence="1 8">Belongs to the DnaX/STICHEL family.</text>
</comment>
<dbReference type="InterPro" id="IPR001270">
    <property type="entry name" value="ClpA/B"/>
</dbReference>
<protein>
    <recommendedName>
        <fullName evidence="8">DNA polymerase III subunit gamma/tau</fullName>
        <ecNumber evidence="8">2.7.7.7</ecNumber>
    </recommendedName>
</protein>
<dbReference type="PANTHER" id="PTHR11669">
    <property type="entry name" value="REPLICATION FACTOR C / DNA POLYMERASE III GAMMA-TAU SUBUNIT"/>
    <property type="match status" value="1"/>
</dbReference>
<feature type="non-terminal residue" evidence="10">
    <location>
        <position position="356"/>
    </location>
</feature>
<proteinExistence type="inferred from homology"/>